<name>X1M3X1_9ZZZZ</name>
<accession>X1M3X1</accession>
<organism evidence="1">
    <name type="scientific">marine sediment metagenome</name>
    <dbReference type="NCBI Taxonomy" id="412755"/>
    <lineage>
        <taxon>unclassified sequences</taxon>
        <taxon>metagenomes</taxon>
        <taxon>ecological metagenomes</taxon>
    </lineage>
</organism>
<dbReference type="Gene3D" id="3.40.50.2000">
    <property type="entry name" value="Glycogen Phosphorylase B"/>
    <property type="match status" value="2"/>
</dbReference>
<sequence length="205" mass="22677">MNVAMVTPWTVKCGIYTYTRDLSEALFKKGVDVYIIRIPRFGIKTPDIMKLVADSIPEEVDLIHVQHEYGLYTGLEGTFYGVEGLKRLGKPVVTTMHSVGNFNVDPVVCKNSDVVVVHNEYCSRRLDHRNVIIPHGCGGPFKCPPEEECKKGLSIDPRAPLVGYVGFISPYKGLDRVIEAMTKIPDAGLLIGGGWHTAGAETRYI</sequence>
<comment type="caution">
    <text evidence="1">The sequence shown here is derived from an EMBL/GenBank/DDBJ whole genome shotgun (WGS) entry which is preliminary data.</text>
</comment>
<dbReference type="EMBL" id="BARV01020347">
    <property type="protein sequence ID" value="GAI26307.1"/>
    <property type="molecule type" value="Genomic_DNA"/>
</dbReference>
<feature type="non-terminal residue" evidence="1">
    <location>
        <position position="205"/>
    </location>
</feature>
<protein>
    <recommendedName>
        <fullName evidence="2">Glycosyltransferase subfamily 4-like N-terminal domain-containing protein</fullName>
    </recommendedName>
</protein>
<dbReference type="SUPFAM" id="SSF53756">
    <property type="entry name" value="UDP-Glycosyltransferase/glycogen phosphorylase"/>
    <property type="match status" value="1"/>
</dbReference>
<evidence type="ECO:0000313" key="1">
    <source>
        <dbReference type="EMBL" id="GAI26307.1"/>
    </source>
</evidence>
<dbReference type="AlphaFoldDB" id="X1M3X1"/>
<reference evidence="1" key="1">
    <citation type="journal article" date="2014" name="Front. Microbiol.">
        <title>High frequency of phylogenetically diverse reductive dehalogenase-homologous genes in deep subseafloor sedimentary metagenomes.</title>
        <authorList>
            <person name="Kawai M."/>
            <person name="Futagami T."/>
            <person name="Toyoda A."/>
            <person name="Takaki Y."/>
            <person name="Nishi S."/>
            <person name="Hori S."/>
            <person name="Arai W."/>
            <person name="Tsubouchi T."/>
            <person name="Morono Y."/>
            <person name="Uchiyama I."/>
            <person name="Ito T."/>
            <person name="Fujiyama A."/>
            <person name="Inagaki F."/>
            <person name="Takami H."/>
        </authorList>
    </citation>
    <scope>NUCLEOTIDE SEQUENCE</scope>
    <source>
        <strain evidence="1">Expedition CK06-06</strain>
    </source>
</reference>
<gene>
    <name evidence="1" type="ORF">S06H3_33976</name>
</gene>
<proteinExistence type="predicted"/>
<evidence type="ECO:0008006" key="2">
    <source>
        <dbReference type="Google" id="ProtNLM"/>
    </source>
</evidence>